<feature type="compositionally biased region" description="Basic residues" evidence="1">
    <location>
        <begin position="31"/>
        <end position="52"/>
    </location>
</feature>
<feature type="compositionally biased region" description="Low complexity" evidence="1">
    <location>
        <begin position="17"/>
        <end position="30"/>
    </location>
</feature>
<dbReference type="AlphaFoldDB" id="A0A6G1JI23"/>
<dbReference type="Proteomes" id="UP000799291">
    <property type="component" value="Unassembled WGS sequence"/>
</dbReference>
<name>A0A6G1JI23_9PLEO</name>
<protein>
    <submittedName>
        <fullName evidence="2">Uncharacterized protein</fullName>
    </submittedName>
</protein>
<organism evidence="2 3">
    <name type="scientific">Lentithecium fluviatile CBS 122367</name>
    <dbReference type="NCBI Taxonomy" id="1168545"/>
    <lineage>
        <taxon>Eukaryota</taxon>
        <taxon>Fungi</taxon>
        <taxon>Dikarya</taxon>
        <taxon>Ascomycota</taxon>
        <taxon>Pezizomycotina</taxon>
        <taxon>Dothideomycetes</taxon>
        <taxon>Pleosporomycetidae</taxon>
        <taxon>Pleosporales</taxon>
        <taxon>Massarineae</taxon>
        <taxon>Lentitheciaceae</taxon>
        <taxon>Lentithecium</taxon>
    </lineage>
</organism>
<accession>A0A6G1JI23</accession>
<proteinExistence type="predicted"/>
<dbReference type="EMBL" id="MU005571">
    <property type="protein sequence ID" value="KAF2689891.1"/>
    <property type="molecule type" value="Genomic_DNA"/>
</dbReference>
<dbReference type="OrthoDB" id="3788624at2759"/>
<evidence type="ECO:0000256" key="1">
    <source>
        <dbReference type="SAM" id="MobiDB-lite"/>
    </source>
</evidence>
<keyword evidence="3" id="KW-1185">Reference proteome</keyword>
<sequence>MPRKKQALPTISKTGRTAVTTKKTKNASAAAKKKKKGAAATKSKKATAKKTKISPPETESDSDSTPATNNVILMQPRMKRKERIVDPSNPADAALIAAATKAGTDIYDSDAEDLPNGALKGVKKRHLFRNVNWGPAASDLTNDSEFPADPGFTQFVPGRWERQSDGTVADQKRKLLVKLTNKYGRKRIFCNPPPADWSSQEAITALNKRTVQQIRRCTGVRYRGVVTPYVEEERVWIRDNLRDGRPVGTWAEFVKAFNGRFRGKMSAGAVEPRPERTKPSLSKEVERFGQFYSKGLVPVLTGVA</sequence>
<gene>
    <name evidence="2" type="ORF">K458DRAFT_289253</name>
</gene>
<reference evidence="2" key="1">
    <citation type="journal article" date="2020" name="Stud. Mycol.">
        <title>101 Dothideomycetes genomes: a test case for predicting lifestyles and emergence of pathogens.</title>
        <authorList>
            <person name="Haridas S."/>
            <person name="Albert R."/>
            <person name="Binder M."/>
            <person name="Bloem J."/>
            <person name="Labutti K."/>
            <person name="Salamov A."/>
            <person name="Andreopoulos B."/>
            <person name="Baker S."/>
            <person name="Barry K."/>
            <person name="Bills G."/>
            <person name="Bluhm B."/>
            <person name="Cannon C."/>
            <person name="Castanera R."/>
            <person name="Culley D."/>
            <person name="Daum C."/>
            <person name="Ezra D."/>
            <person name="Gonzalez J."/>
            <person name="Henrissat B."/>
            <person name="Kuo A."/>
            <person name="Liang C."/>
            <person name="Lipzen A."/>
            <person name="Lutzoni F."/>
            <person name="Magnuson J."/>
            <person name="Mondo S."/>
            <person name="Nolan M."/>
            <person name="Ohm R."/>
            <person name="Pangilinan J."/>
            <person name="Park H.-J."/>
            <person name="Ramirez L."/>
            <person name="Alfaro M."/>
            <person name="Sun H."/>
            <person name="Tritt A."/>
            <person name="Yoshinaga Y."/>
            <person name="Zwiers L.-H."/>
            <person name="Turgeon B."/>
            <person name="Goodwin S."/>
            <person name="Spatafora J."/>
            <person name="Crous P."/>
            <person name="Grigoriev I."/>
        </authorList>
    </citation>
    <scope>NUCLEOTIDE SEQUENCE</scope>
    <source>
        <strain evidence="2">CBS 122367</strain>
    </source>
</reference>
<evidence type="ECO:0000313" key="2">
    <source>
        <dbReference type="EMBL" id="KAF2689891.1"/>
    </source>
</evidence>
<feature type="region of interest" description="Disordered" evidence="1">
    <location>
        <begin position="1"/>
        <end position="68"/>
    </location>
</feature>
<evidence type="ECO:0000313" key="3">
    <source>
        <dbReference type="Proteomes" id="UP000799291"/>
    </source>
</evidence>